<dbReference type="STRING" id="50429.A0A2B4RXG9"/>
<keyword evidence="3 9" id="KW-0813">Transport</keyword>
<dbReference type="GO" id="GO:0031080">
    <property type="term" value="C:nuclear pore outer ring"/>
    <property type="evidence" value="ECO:0007669"/>
    <property type="project" value="TreeGrafter"/>
</dbReference>
<proteinExistence type="inferred from homology"/>
<evidence type="ECO:0000256" key="3">
    <source>
        <dbReference type="ARBA" id="ARBA00022448"/>
    </source>
</evidence>
<evidence type="ECO:0000256" key="8">
    <source>
        <dbReference type="ARBA" id="ARBA00023242"/>
    </source>
</evidence>
<feature type="region of interest" description="Disordered" evidence="10">
    <location>
        <begin position="617"/>
        <end position="650"/>
    </location>
</feature>
<keyword evidence="12" id="KW-1185">Reference proteome</keyword>
<dbReference type="EMBL" id="LSMT01000216">
    <property type="protein sequence ID" value="PFX23144.1"/>
    <property type="molecule type" value="Genomic_DNA"/>
</dbReference>
<keyword evidence="8 9" id="KW-0539">Nucleus</keyword>
<evidence type="ECO:0000256" key="6">
    <source>
        <dbReference type="ARBA" id="ARBA00023010"/>
    </source>
</evidence>
<organism evidence="11 12">
    <name type="scientific">Stylophora pistillata</name>
    <name type="common">Smooth cauliflower coral</name>
    <dbReference type="NCBI Taxonomy" id="50429"/>
    <lineage>
        <taxon>Eukaryota</taxon>
        <taxon>Metazoa</taxon>
        <taxon>Cnidaria</taxon>
        <taxon>Anthozoa</taxon>
        <taxon>Hexacorallia</taxon>
        <taxon>Scleractinia</taxon>
        <taxon>Astrocoeniina</taxon>
        <taxon>Pocilloporidae</taxon>
        <taxon>Stylophora</taxon>
    </lineage>
</organism>
<feature type="compositionally biased region" description="Polar residues" evidence="10">
    <location>
        <begin position="631"/>
        <end position="644"/>
    </location>
</feature>
<keyword evidence="6 9" id="KW-0811">Translocation</keyword>
<sequence>MAATDTPTTEIPGGWNLTGHWAPGSGILVHTSDSQLRVSQEASVHCQNPVLHEVHWGADFQSLITRKLINETHAIFMDLQHVPDSGGTGRKASLIKFSRRYRSVVRACILDLEEKSDASESLGDSRFKVPPSSASQRQLLTVIETVWHLCEILFIETLPGGAVLHHLLEWVQNGHAERYIREVLQHPQPYDSPSYWPAIYSLVLQGRVNDVRELLAQHPERQAGEYDEFASMDELLHKMPMYQLYMGQSLAEFTMKWSHWQQECKHRLDDQTYAGNAHLQTICRVLCGEEQVFDEMIDYCKTWYQLLVAKLLYCNPAIKSFDLQYHTQACIDKFEGNGSLHSFDRILLSAFEFDVYDVIKKSSEALGNWWFVAHLTDLLHHCGQLDSPHVISHSISLREFLILEYAASLMSHHSLWRVAVDYLLHCPVYGRAHLEEYIEHLPLETDKKAMKVLRLCEDVEMLAQAQSICKTMSMNALRNGRLGAALAWCLRSKDSTFAAFISERFLTEYCKSGGFSNLDLIDNLGSAMLLSDRLTFLGKYREFHKMYEEGNFHEAANLLISLLTSKLAPQRLWLTLLTDTLPLLEHKEVIFSSAQTYELMHCLEAIRLSFRTKEYLDHPDKEPTDEPLIRTLTQGPGPQSVKSTKAQEDEERDRIDLIRLALARNLSRTIL</sequence>
<evidence type="ECO:0000256" key="4">
    <source>
        <dbReference type="ARBA" id="ARBA00022816"/>
    </source>
</evidence>
<dbReference type="AlphaFoldDB" id="A0A2B4RXG9"/>
<dbReference type="PANTHER" id="PTHR13373:SF21">
    <property type="entry name" value="NUCLEAR PORE COMPLEX PROTEIN NUP85"/>
    <property type="match status" value="1"/>
</dbReference>
<evidence type="ECO:0000313" key="12">
    <source>
        <dbReference type="Proteomes" id="UP000225706"/>
    </source>
</evidence>
<evidence type="ECO:0000256" key="1">
    <source>
        <dbReference type="ARBA" id="ARBA00004567"/>
    </source>
</evidence>
<evidence type="ECO:0000256" key="7">
    <source>
        <dbReference type="ARBA" id="ARBA00023132"/>
    </source>
</evidence>
<dbReference type="Proteomes" id="UP000225706">
    <property type="component" value="Unassembled WGS sequence"/>
</dbReference>
<reference evidence="12" key="1">
    <citation type="journal article" date="2017" name="bioRxiv">
        <title>Comparative analysis of the genomes of Stylophora pistillata and Acropora digitifera provides evidence for extensive differences between species of corals.</title>
        <authorList>
            <person name="Voolstra C.R."/>
            <person name="Li Y."/>
            <person name="Liew Y.J."/>
            <person name="Baumgarten S."/>
            <person name="Zoccola D."/>
            <person name="Flot J.-F."/>
            <person name="Tambutte S."/>
            <person name="Allemand D."/>
            <person name="Aranda M."/>
        </authorList>
    </citation>
    <scope>NUCLEOTIDE SEQUENCE [LARGE SCALE GENOMIC DNA]</scope>
</reference>
<comment type="subunit">
    <text evidence="9">Component of the nuclear pore complex (NPC).</text>
</comment>
<evidence type="ECO:0000256" key="10">
    <source>
        <dbReference type="SAM" id="MobiDB-lite"/>
    </source>
</evidence>
<protein>
    <recommendedName>
        <fullName evidence="9">Nuclear pore complex protein Nup85</fullName>
    </recommendedName>
</protein>
<dbReference type="OrthoDB" id="17644at2759"/>
<keyword evidence="9" id="KW-0472">Membrane</keyword>
<feature type="compositionally biased region" description="Basic and acidic residues" evidence="10">
    <location>
        <begin position="617"/>
        <end position="628"/>
    </location>
</feature>
<comment type="similarity">
    <text evidence="2 9">Belongs to the nucleoporin Nup85 family.</text>
</comment>
<comment type="function">
    <text evidence="9">Functions as a component of the nuclear pore complex (NPC).</text>
</comment>
<name>A0A2B4RXG9_STYPI</name>
<dbReference type="PANTHER" id="PTHR13373">
    <property type="entry name" value="FROUNT PROTEIN-RELATED"/>
    <property type="match status" value="1"/>
</dbReference>
<evidence type="ECO:0000256" key="9">
    <source>
        <dbReference type="RuleBase" id="RU365073"/>
    </source>
</evidence>
<dbReference type="GO" id="GO:0006606">
    <property type="term" value="P:protein import into nucleus"/>
    <property type="evidence" value="ECO:0007669"/>
    <property type="project" value="TreeGrafter"/>
</dbReference>
<dbReference type="InterPro" id="IPR011502">
    <property type="entry name" value="Nucleoporin_Nup85"/>
</dbReference>
<comment type="caution">
    <text evidence="11">The sequence shown here is derived from an EMBL/GenBank/DDBJ whole genome shotgun (WGS) entry which is preliminary data.</text>
</comment>
<dbReference type="Pfam" id="PF07575">
    <property type="entry name" value="Nucleopor_Nup85"/>
    <property type="match status" value="1"/>
</dbReference>
<dbReference type="GO" id="GO:0031965">
    <property type="term" value="C:nuclear membrane"/>
    <property type="evidence" value="ECO:0007669"/>
    <property type="project" value="UniProtKB-UniRule"/>
</dbReference>
<keyword evidence="7 9" id="KW-0906">Nuclear pore complex</keyword>
<dbReference type="GO" id="GO:0045893">
    <property type="term" value="P:positive regulation of DNA-templated transcription"/>
    <property type="evidence" value="ECO:0007669"/>
    <property type="project" value="TreeGrafter"/>
</dbReference>
<dbReference type="GO" id="GO:0006406">
    <property type="term" value="P:mRNA export from nucleus"/>
    <property type="evidence" value="ECO:0007669"/>
    <property type="project" value="TreeGrafter"/>
</dbReference>
<keyword evidence="4 9" id="KW-0509">mRNA transport</keyword>
<evidence type="ECO:0000256" key="2">
    <source>
        <dbReference type="ARBA" id="ARBA00005573"/>
    </source>
</evidence>
<dbReference type="GO" id="GO:0017056">
    <property type="term" value="F:structural constituent of nuclear pore"/>
    <property type="evidence" value="ECO:0007669"/>
    <property type="project" value="TreeGrafter"/>
</dbReference>
<accession>A0A2B4RXG9</accession>
<evidence type="ECO:0000313" key="11">
    <source>
        <dbReference type="EMBL" id="PFX23144.1"/>
    </source>
</evidence>
<evidence type="ECO:0000256" key="5">
    <source>
        <dbReference type="ARBA" id="ARBA00022927"/>
    </source>
</evidence>
<keyword evidence="5 9" id="KW-0653">Protein transport</keyword>
<gene>
    <name evidence="11" type="primary">nup85</name>
    <name evidence="11" type="ORF">AWC38_SpisGene12294</name>
</gene>
<comment type="subcellular location">
    <subcellularLocation>
        <location evidence="1 9">Nucleus</location>
        <location evidence="1 9">Nuclear pore complex</location>
    </subcellularLocation>
</comment>